<keyword evidence="2" id="KW-1185">Reference proteome</keyword>
<reference evidence="1 2" key="1">
    <citation type="submission" date="2018-08" db="EMBL/GenBank/DDBJ databases">
        <title>Form III RuBisCO-mediated autotrophy in Thermodesulfobium bacteria.</title>
        <authorList>
            <person name="Toshchakov S.V."/>
            <person name="Kublanov I.V."/>
            <person name="Frolov E."/>
            <person name="Bonch-Osmolovskaya E.A."/>
            <person name="Tourova T.P."/>
            <person name="Chernych N.A."/>
            <person name="Lebedinsky A.V."/>
        </authorList>
    </citation>
    <scope>NUCLEOTIDE SEQUENCE [LARGE SCALE GENOMIC DNA]</scope>
    <source>
        <strain evidence="1 2">SR</strain>
    </source>
</reference>
<organism evidence="1 2">
    <name type="scientific">Ammonifex thiophilus</name>
    <dbReference type="NCBI Taxonomy" id="444093"/>
    <lineage>
        <taxon>Bacteria</taxon>
        <taxon>Bacillati</taxon>
        <taxon>Bacillota</taxon>
        <taxon>Clostridia</taxon>
        <taxon>Thermoanaerobacterales</taxon>
        <taxon>Thermoanaerobacteraceae</taxon>
        <taxon>Ammonifex</taxon>
    </lineage>
</organism>
<gene>
    <name evidence="1" type="ORF">DXX99_03385</name>
</gene>
<evidence type="ECO:0000313" key="1">
    <source>
        <dbReference type="EMBL" id="RDV83890.1"/>
    </source>
</evidence>
<sequence length="190" mass="21136">MRHMRFTDLISALPPVRHDVRGDEELAHLLMLLIRRALGDGAGSGKPPSRLLGFPELVKLAAWVLYDADTFISQRDAHRFPLTEPSKRTQKVLSGFPFKRKPETVSELLSFLRPVGDAGLPKWVPSPFAALDLLLLLPENVHLDPLRPGTLAAVLALRDRRVRITAHAPSFFAEFPAVGFGGPYLLEETF</sequence>
<accession>A0A3D8P6F2</accession>
<dbReference type="Proteomes" id="UP000256329">
    <property type="component" value="Unassembled WGS sequence"/>
</dbReference>
<evidence type="ECO:0000313" key="2">
    <source>
        <dbReference type="Proteomes" id="UP000256329"/>
    </source>
</evidence>
<protein>
    <submittedName>
        <fullName evidence="1">Uncharacterized protein</fullName>
    </submittedName>
</protein>
<comment type="caution">
    <text evidence="1">The sequence shown here is derived from an EMBL/GenBank/DDBJ whole genome shotgun (WGS) entry which is preliminary data.</text>
</comment>
<dbReference type="EMBL" id="QSLN01000003">
    <property type="protein sequence ID" value="RDV83890.1"/>
    <property type="molecule type" value="Genomic_DNA"/>
</dbReference>
<proteinExistence type="predicted"/>
<dbReference type="AlphaFoldDB" id="A0A3D8P6F2"/>
<name>A0A3D8P6F2_9THEO</name>